<dbReference type="KEGG" id="bxi:BK049_17890"/>
<reference evidence="2 3" key="1">
    <citation type="submission" date="2016-10" db="EMBL/GenBank/DDBJ databases">
        <title>Whole genome sequence of hyper active fibrinolysis bacterium Bacillus pumilus strain VV3 isolated from fermented rice.</title>
        <authorList>
            <person name="Mariadas V.A."/>
            <person name="Vijayaraghavan P."/>
            <person name="Dhandapani V."/>
        </authorList>
    </citation>
    <scope>NUCLEOTIDE SEQUENCE [LARGE SCALE GENOMIC DNA]</scope>
    <source>
        <strain evidence="2 3">VV3</strain>
    </source>
</reference>
<evidence type="ECO:0000313" key="3">
    <source>
        <dbReference type="Proteomes" id="UP000177709"/>
    </source>
</evidence>
<dbReference type="Proteomes" id="UP000177709">
    <property type="component" value="Chromosome"/>
</dbReference>
<gene>
    <name evidence="2" type="ORF">BK049_17890</name>
</gene>
<sequence length="104" mass="12269">MKRIHEIEKIDRPAILQHVGKEVEKRVARQGDELVQFFKKQKIDPLGLGLKYRSKDKAMTPEKWQSIYPDADVQVKCQMKIVQTGVSQYKRLYEKVLPFSYSLF</sequence>
<dbReference type="Gene3D" id="3.30.300.210">
    <property type="entry name" value="Nutrient germinant receptor protein C, domain 3"/>
    <property type="match status" value="1"/>
</dbReference>
<dbReference type="AlphaFoldDB" id="A0AAC9NCA7"/>
<proteinExistence type="predicted"/>
<dbReference type="InterPro" id="IPR038501">
    <property type="entry name" value="Spore_GerAC_C_sf"/>
</dbReference>
<evidence type="ECO:0000259" key="1">
    <source>
        <dbReference type="Pfam" id="PF05504"/>
    </source>
</evidence>
<name>A0AAC9NCA7_9BACI</name>
<protein>
    <recommendedName>
        <fullName evidence="1">Spore germination GerAC-like C-terminal domain-containing protein</fullName>
    </recommendedName>
</protein>
<dbReference type="Pfam" id="PF05504">
    <property type="entry name" value="Spore_GerAC"/>
    <property type="match status" value="1"/>
</dbReference>
<dbReference type="RefSeq" id="WP_071169094.1">
    <property type="nucleotide sequence ID" value="NZ_CP017786.1"/>
</dbReference>
<evidence type="ECO:0000313" key="2">
    <source>
        <dbReference type="EMBL" id="AOZ90426.1"/>
    </source>
</evidence>
<dbReference type="InterPro" id="IPR046953">
    <property type="entry name" value="Spore_GerAC-like_C"/>
</dbReference>
<dbReference type="EMBL" id="CP017786">
    <property type="protein sequence ID" value="AOZ90426.1"/>
    <property type="molecule type" value="Genomic_DNA"/>
</dbReference>
<feature type="domain" description="Spore germination GerAC-like C-terminal" evidence="1">
    <location>
        <begin position="8"/>
        <end position="85"/>
    </location>
</feature>
<organism evidence="2 3">
    <name type="scientific">Bacillus xiamenensis</name>
    <dbReference type="NCBI Taxonomy" id="1178537"/>
    <lineage>
        <taxon>Bacteria</taxon>
        <taxon>Bacillati</taxon>
        <taxon>Bacillota</taxon>
        <taxon>Bacilli</taxon>
        <taxon>Bacillales</taxon>
        <taxon>Bacillaceae</taxon>
        <taxon>Bacillus</taxon>
    </lineage>
</organism>
<accession>A0AAC9NCA7</accession>